<dbReference type="GO" id="GO:0016149">
    <property type="term" value="F:translation release factor activity, codon specific"/>
    <property type="evidence" value="ECO:0007669"/>
    <property type="project" value="UniProtKB-UniRule"/>
</dbReference>
<dbReference type="InterPro" id="IPR005139">
    <property type="entry name" value="PCRF"/>
</dbReference>
<accession>A0A923E380</accession>
<evidence type="ECO:0000313" key="10">
    <source>
        <dbReference type="Proteomes" id="UP000617426"/>
    </source>
</evidence>
<keyword evidence="5 6" id="KW-0648">Protein biosynthesis</keyword>
<comment type="similarity">
    <text evidence="2 6">Belongs to the prokaryotic/mitochondrial release factor family.</text>
</comment>
<dbReference type="InterPro" id="IPR000352">
    <property type="entry name" value="Pep_chain_release_fac_I"/>
</dbReference>
<dbReference type="HAMAP" id="MF_00094">
    <property type="entry name" value="Rel_fac_2"/>
    <property type="match status" value="1"/>
</dbReference>
<dbReference type="Gene3D" id="3.30.160.20">
    <property type="match status" value="1"/>
</dbReference>
<evidence type="ECO:0000256" key="6">
    <source>
        <dbReference type="HAMAP-Rule" id="MF_00094"/>
    </source>
</evidence>
<gene>
    <name evidence="6" type="primary">prfB</name>
    <name evidence="9" type="ORF">HD592_001768</name>
</gene>
<dbReference type="Gene3D" id="1.20.58.410">
    <property type="entry name" value="Release factor"/>
    <property type="match status" value="1"/>
</dbReference>
<dbReference type="RefSeq" id="WP_184453459.1">
    <property type="nucleotide sequence ID" value="NZ_JACHMK010000001.1"/>
</dbReference>
<keyword evidence="4 6" id="KW-0963">Cytoplasm</keyword>
<sequence length="374" mass="41719">MAIEFPEEIQALRTTMENVLAVVQPERLRTQIAELEKQATAPDLWDDPAHAQEVTSALSHRQSELDRVTRMVDRIDDLEAMVDMAGEDPDEAAEILAEAEGDLVSLKSDISDLEIRTLLDGEYDERNAVITIRSGAGGVDAADFAEILLRMYLRWAERHGYPTKVMDTSYAEEAGLKSATFEVQAPYAYGTLSVEAGTHRLVRISPFDNQGRRQTSFAAVEVIPLIESTDHIEIPESELKIDVFRSSGPGGQSVNTTDSAVRMTHIPTGIVVSMQDEKSQIQNRAAALRVLQSRLLVLRHEEEQAKKKELAGDVKASWGDQMRSYVLQPYTMVKDLRTQFESGNPQSVFDGDIDGFINAGIRWRKNQQNEAQES</sequence>
<name>A0A923E380_9ACTO</name>
<protein>
    <recommendedName>
        <fullName evidence="6 7">Peptide chain release factor 2</fullName>
        <shortName evidence="6">RF-2</shortName>
    </recommendedName>
</protein>
<dbReference type="SMART" id="SM00937">
    <property type="entry name" value="PCRF"/>
    <property type="match status" value="1"/>
</dbReference>
<keyword evidence="3 6" id="KW-0488">Methylation</keyword>
<proteinExistence type="inferred from homology"/>
<feature type="domain" description="Prokaryotic-type class I peptide chain release factors" evidence="8">
    <location>
        <begin position="245"/>
        <end position="261"/>
    </location>
</feature>
<dbReference type="FunFam" id="3.30.160.20:FF:000004">
    <property type="entry name" value="Peptide chain release factor 1"/>
    <property type="match status" value="1"/>
</dbReference>
<dbReference type="NCBIfam" id="TIGR00020">
    <property type="entry name" value="prfB"/>
    <property type="match status" value="1"/>
</dbReference>
<evidence type="ECO:0000256" key="4">
    <source>
        <dbReference type="ARBA" id="ARBA00022490"/>
    </source>
</evidence>
<reference evidence="9" key="1">
    <citation type="submission" date="2020-08" db="EMBL/GenBank/DDBJ databases">
        <title>Sequencing the genomes of 1000 actinobacteria strains.</title>
        <authorList>
            <person name="Klenk H.-P."/>
        </authorList>
    </citation>
    <scope>NUCLEOTIDE SEQUENCE</scope>
    <source>
        <strain evidence="9">DSM 10695</strain>
    </source>
</reference>
<dbReference type="Proteomes" id="UP000617426">
    <property type="component" value="Unassembled WGS sequence"/>
</dbReference>
<evidence type="ECO:0000256" key="2">
    <source>
        <dbReference type="ARBA" id="ARBA00010835"/>
    </source>
</evidence>
<evidence type="ECO:0000256" key="1">
    <source>
        <dbReference type="ARBA" id="ARBA00002613"/>
    </source>
</evidence>
<organism evidence="9 10">
    <name type="scientific">Schaalia hyovaginalis</name>
    <dbReference type="NCBI Taxonomy" id="29316"/>
    <lineage>
        <taxon>Bacteria</taxon>
        <taxon>Bacillati</taxon>
        <taxon>Actinomycetota</taxon>
        <taxon>Actinomycetes</taxon>
        <taxon>Actinomycetales</taxon>
        <taxon>Actinomycetaceae</taxon>
        <taxon>Schaalia</taxon>
    </lineage>
</organism>
<keyword evidence="10" id="KW-1185">Reference proteome</keyword>
<comment type="subcellular location">
    <subcellularLocation>
        <location evidence="6">Cytoplasm</location>
    </subcellularLocation>
</comment>
<dbReference type="Gene3D" id="3.30.70.1660">
    <property type="match status" value="1"/>
</dbReference>
<dbReference type="PANTHER" id="PTHR43116">
    <property type="entry name" value="PEPTIDE CHAIN RELEASE FACTOR 2"/>
    <property type="match status" value="1"/>
</dbReference>
<comment type="function">
    <text evidence="1 6">Peptide chain release factor 2 directs the termination of translation in response to the peptide chain termination codons UGA and UAA.</text>
</comment>
<dbReference type="PANTHER" id="PTHR43116:SF3">
    <property type="entry name" value="CLASS I PEPTIDE CHAIN RELEASE FACTOR"/>
    <property type="match status" value="1"/>
</dbReference>
<dbReference type="InterPro" id="IPR045853">
    <property type="entry name" value="Pep_chain_release_fac_I_sf"/>
</dbReference>
<dbReference type="InterPro" id="IPR004374">
    <property type="entry name" value="PrfB"/>
</dbReference>
<comment type="caution">
    <text evidence="9">The sequence shown here is derived from an EMBL/GenBank/DDBJ whole genome shotgun (WGS) entry which is preliminary data.</text>
</comment>
<evidence type="ECO:0000256" key="5">
    <source>
        <dbReference type="ARBA" id="ARBA00022917"/>
    </source>
</evidence>
<comment type="PTM">
    <text evidence="6">Methylated by PrmC. Methylation increases the termination efficiency of RF2.</text>
</comment>
<evidence type="ECO:0000256" key="3">
    <source>
        <dbReference type="ARBA" id="ARBA00022481"/>
    </source>
</evidence>
<dbReference type="GO" id="GO:0005737">
    <property type="term" value="C:cytoplasm"/>
    <property type="evidence" value="ECO:0007669"/>
    <property type="project" value="UniProtKB-SubCell"/>
</dbReference>
<evidence type="ECO:0000313" key="9">
    <source>
        <dbReference type="EMBL" id="MBB6335203.1"/>
    </source>
</evidence>
<dbReference type="EMBL" id="JACHMK010000001">
    <property type="protein sequence ID" value="MBB6335203.1"/>
    <property type="molecule type" value="Genomic_DNA"/>
</dbReference>
<evidence type="ECO:0000259" key="8">
    <source>
        <dbReference type="PROSITE" id="PS00745"/>
    </source>
</evidence>
<dbReference type="SUPFAM" id="SSF75620">
    <property type="entry name" value="Release factor"/>
    <property type="match status" value="1"/>
</dbReference>
<evidence type="ECO:0000256" key="7">
    <source>
        <dbReference type="NCBIfam" id="TIGR00020"/>
    </source>
</evidence>
<dbReference type="PROSITE" id="PS00745">
    <property type="entry name" value="RF_PROK_I"/>
    <property type="match status" value="1"/>
</dbReference>
<dbReference type="Pfam" id="PF03462">
    <property type="entry name" value="PCRF"/>
    <property type="match status" value="1"/>
</dbReference>
<dbReference type="AlphaFoldDB" id="A0A923E380"/>
<feature type="modified residue" description="N5-methylglutamine" evidence="6">
    <location>
        <position position="252"/>
    </location>
</feature>
<dbReference type="Pfam" id="PF00472">
    <property type="entry name" value="RF-1"/>
    <property type="match status" value="1"/>
</dbReference>